<proteinExistence type="predicted"/>
<gene>
    <name evidence="1" type="ORF">HMPREF1068_03497</name>
</gene>
<comment type="caution">
    <text evidence="1">The sequence shown here is derived from an EMBL/GenBank/DDBJ whole genome shotgun (WGS) entry which is preliminary data.</text>
</comment>
<dbReference type="Proteomes" id="UP000003089">
    <property type="component" value="Unassembled WGS sequence"/>
</dbReference>
<dbReference type="AlphaFoldDB" id="I9GJ18"/>
<dbReference type="HOGENOM" id="CLU_3388079_0_0_10"/>
<keyword evidence="2" id="KW-1185">Reference proteome</keyword>
<evidence type="ECO:0000313" key="1">
    <source>
        <dbReference type="EMBL" id="EIY46729.1"/>
    </source>
</evidence>
<dbReference type="EMBL" id="AGXS01000023">
    <property type="protein sequence ID" value="EIY46729.1"/>
    <property type="molecule type" value="Genomic_DNA"/>
</dbReference>
<protein>
    <submittedName>
        <fullName evidence="1">Uncharacterized protein</fullName>
    </submittedName>
</protein>
<name>I9GJ18_9BACE</name>
<organism evidence="1 2">
    <name type="scientific">Bacteroides nordii CL02T12C05</name>
    <dbReference type="NCBI Taxonomy" id="997884"/>
    <lineage>
        <taxon>Bacteria</taxon>
        <taxon>Pseudomonadati</taxon>
        <taxon>Bacteroidota</taxon>
        <taxon>Bacteroidia</taxon>
        <taxon>Bacteroidales</taxon>
        <taxon>Bacteroidaceae</taxon>
        <taxon>Bacteroides</taxon>
    </lineage>
</organism>
<sequence length="32" mass="3594">MTVKFCCYVASYLLLGDNNFTSVSEMFIVAVK</sequence>
<evidence type="ECO:0000313" key="2">
    <source>
        <dbReference type="Proteomes" id="UP000003089"/>
    </source>
</evidence>
<accession>I9GJ18</accession>
<reference evidence="1 2" key="1">
    <citation type="submission" date="2012-02" db="EMBL/GenBank/DDBJ databases">
        <title>The Genome Sequence of Bacteroides nordii CL02T12C05.</title>
        <authorList>
            <consortium name="The Broad Institute Genome Sequencing Platform"/>
            <person name="Earl A."/>
            <person name="Ward D."/>
            <person name="Feldgarden M."/>
            <person name="Gevers D."/>
            <person name="Zitomersky N.L."/>
            <person name="Coyne M.J."/>
            <person name="Comstock L.E."/>
            <person name="Young S.K."/>
            <person name="Zeng Q."/>
            <person name="Gargeya S."/>
            <person name="Fitzgerald M."/>
            <person name="Haas B."/>
            <person name="Abouelleil A."/>
            <person name="Alvarado L."/>
            <person name="Arachchi H.M."/>
            <person name="Berlin A."/>
            <person name="Chapman S.B."/>
            <person name="Gearin G."/>
            <person name="Goldberg J."/>
            <person name="Griggs A."/>
            <person name="Gujja S."/>
            <person name="Hansen M."/>
            <person name="Heiman D."/>
            <person name="Howarth C."/>
            <person name="Larimer J."/>
            <person name="Lui A."/>
            <person name="MacDonald P.J.P."/>
            <person name="McCowen C."/>
            <person name="Montmayeur A."/>
            <person name="Murphy C."/>
            <person name="Neiman D."/>
            <person name="Pearson M."/>
            <person name="Priest M."/>
            <person name="Roberts A."/>
            <person name="Saif S."/>
            <person name="Shea T."/>
            <person name="Sisk P."/>
            <person name="Stolte C."/>
            <person name="Sykes S."/>
            <person name="Wortman J."/>
            <person name="Nusbaum C."/>
            <person name="Birren B."/>
        </authorList>
    </citation>
    <scope>NUCLEOTIDE SEQUENCE [LARGE SCALE GENOMIC DNA]</scope>
    <source>
        <strain evidence="1 2">CL02T12C05</strain>
    </source>
</reference>